<keyword evidence="7" id="KW-0472">Membrane</keyword>
<evidence type="ECO:0000256" key="8">
    <source>
        <dbReference type="ARBA" id="ARBA00037847"/>
    </source>
</evidence>
<accession>A0AAD6HA22</accession>
<evidence type="ECO:0000256" key="3">
    <source>
        <dbReference type="ARBA" id="ARBA00022679"/>
    </source>
</evidence>
<evidence type="ECO:0000256" key="1">
    <source>
        <dbReference type="ARBA" id="ARBA00004606"/>
    </source>
</evidence>
<organism evidence="10 11">
    <name type="scientific">Penicillium malachiteum</name>
    <dbReference type="NCBI Taxonomy" id="1324776"/>
    <lineage>
        <taxon>Eukaryota</taxon>
        <taxon>Fungi</taxon>
        <taxon>Dikarya</taxon>
        <taxon>Ascomycota</taxon>
        <taxon>Pezizomycotina</taxon>
        <taxon>Eurotiomycetes</taxon>
        <taxon>Eurotiomycetidae</taxon>
        <taxon>Eurotiales</taxon>
        <taxon>Aspergillaceae</taxon>
        <taxon>Penicillium</taxon>
    </lineage>
</organism>
<gene>
    <name evidence="10" type="ORF">N7493_012002</name>
</gene>
<dbReference type="EMBL" id="JAQJAN010000024">
    <property type="protein sequence ID" value="KAJ5700956.1"/>
    <property type="molecule type" value="Genomic_DNA"/>
</dbReference>
<evidence type="ECO:0000256" key="6">
    <source>
        <dbReference type="ARBA" id="ARBA00022989"/>
    </source>
</evidence>
<dbReference type="Proteomes" id="UP001215712">
    <property type="component" value="Unassembled WGS sequence"/>
</dbReference>
<keyword evidence="2" id="KW-0328">Glycosyltransferase</keyword>
<evidence type="ECO:0000313" key="11">
    <source>
        <dbReference type="Proteomes" id="UP001215712"/>
    </source>
</evidence>
<keyword evidence="3" id="KW-0808">Transferase</keyword>
<evidence type="ECO:0000256" key="7">
    <source>
        <dbReference type="ARBA" id="ARBA00023136"/>
    </source>
</evidence>
<evidence type="ECO:0000259" key="9">
    <source>
        <dbReference type="Pfam" id="PF02434"/>
    </source>
</evidence>
<reference evidence="10" key="2">
    <citation type="submission" date="2023-01" db="EMBL/GenBank/DDBJ databases">
        <authorList>
            <person name="Petersen C."/>
        </authorList>
    </citation>
    <scope>NUCLEOTIDE SEQUENCE</scope>
    <source>
        <strain evidence="10">IBT 17514</strain>
    </source>
</reference>
<evidence type="ECO:0000256" key="5">
    <source>
        <dbReference type="ARBA" id="ARBA00022968"/>
    </source>
</evidence>
<name>A0AAD6HA22_9EURO</name>
<feature type="domain" description="Fringe-like glycosyltransferase" evidence="9">
    <location>
        <begin position="222"/>
        <end position="334"/>
    </location>
</feature>
<keyword evidence="5" id="KW-0735">Signal-anchor</keyword>
<dbReference type="Gene3D" id="3.90.550.50">
    <property type="match status" value="1"/>
</dbReference>
<dbReference type="GO" id="GO:0012505">
    <property type="term" value="C:endomembrane system"/>
    <property type="evidence" value="ECO:0007669"/>
    <property type="project" value="UniProtKB-SubCell"/>
</dbReference>
<dbReference type="AlphaFoldDB" id="A0AAD6HA22"/>
<evidence type="ECO:0000313" key="10">
    <source>
        <dbReference type="EMBL" id="KAJ5700956.1"/>
    </source>
</evidence>
<comment type="subcellular location">
    <subcellularLocation>
        <location evidence="8">Endomembrane system</location>
        <topology evidence="8">Single-pass membrane protein</topology>
    </subcellularLocation>
    <subcellularLocation>
        <location evidence="1">Membrane</location>
        <topology evidence="1">Single-pass type II membrane protein</topology>
    </subcellularLocation>
</comment>
<reference evidence="10" key="1">
    <citation type="journal article" date="2023" name="IMA Fungus">
        <title>Comparative genomic study of the Penicillium genus elucidates a diverse pangenome and 15 lateral gene transfer events.</title>
        <authorList>
            <person name="Petersen C."/>
            <person name="Sorensen T."/>
            <person name="Nielsen M.R."/>
            <person name="Sondergaard T.E."/>
            <person name="Sorensen J.L."/>
            <person name="Fitzpatrick D.A."/>
            <person name="Frisvad J.C."/>
            <person name="Nielsen K.L."/>
        </authorList>
    </citation>
    <scope>NUCLEOTIDE SEQUENCE</scope>
    <source>
        <strain evidence="10">IBT 17514</strain>
    </source>
</reference>
<keyword evidence="4" id="KW-0812">Transmembrane</keyword>
<evidence type="ECO:0000256" key="4">
    <source>
        <dbReference type="ARBA" id="ARBA00022692"/>
    </source>
</evidence>
<dbReference type="GO" id="GO:0016020">
    <property type="term" value="C:membrane"/>
    <property type="evidence" value="ECO:0007669"/>
    <property type="project" value="UniProtKB-SubCell"/>
</dbReference>
<proteinExistence type="predicted"/>
<dbReference type="PANTHER" id="PTHR10811">
    <property type="entry name" value="FRINGE-RELATED"/>
    <property type="match status" value="1"/>
</dbReference>
<protein>
    <recommendedName>
        <fullName evidence="9">Fringe-like glycosyltransferase domain-containing protein</fullName>
    </recommendedName>
</protein>
<evidence type="ECO:0000256" key="2">
    <source>
        <dbReference type="ARBA" id="ARBA00022676"/>
    </source>
</evidence>
<sequence>MLSQTREGAIPASWAWKKIMRFVMIFLAVAGFAALLWPSHPATTLIAGGSNITVASSVKCNPDVEILERLEIKKLLKYTRREIVAQLTSDPLPVTQYIDEPFLEGVPQAPTPGPDETNPEIDGCSIPIPVTLQVPRPPKQPDASHIAFGVATTVTRLNDSLDQFAHWAGYTRTRIFASIEPEDEEGQMDSVRAKADLLGINLHIKVEEDNYLNRYFSLITLLEENMRDDTQWGCIIDDDTFFPSMPALIDALAEYDHTKSLYIGSVSEGIPQIAIFGMIAFGGAGVFLSRPLLAELTAVYDICERMTFTGDRRIANCIYQYTSTRLTVDHRLHQLDLMKDASGFFESGRELPLSVHHWKSWFKADIPKMSVISELCGPDCMLRQFKFNDEWILTNGFSVIKYGYAPPPGDLSMEMTWEPHNGANTESYLHELGPLRMKDEEKVSYLLADSVVEPSGAVRQWYVKRDSKGDEVLELSWRKQL</sequence>
<keyword evidence="11" id="KW-1185">Reference proteome</keyword>
<dbReference type="GO" id="GO:0016757">
    <property type="term" value="F:glycosyltransferase activity"/>
    <property type="evidence" value="ECO:0007669"/>
    <property type="project" value="UniProtKB-KW"/>
</dbReference>
<comment type="caution">
    <text evidence="10">The sequence shown here is derived from an EMBL/GenBank/DDBJ whole genome shotgun (WGS) entry which is preliminary data.</text>
</comment>
<dbReference type="Pfam" id="PF02434">
    <property type="entry name" value="Fringe"/>
    <property type="match status" value="1"/>
</dbReference>
<dbReference type="InterPro" id="IPR003378">
    <property type="entry name" value="Fringe-like_glycosylTrfase"/>
</dbReference>
<keyword evidence="6" id="KW-1133">Transmembrane helix</keyword>